<dbReference type="GeneID" id="5125493"/>
<comment type="subcellular location">
    <subcellularLocation>
        <location evidence="1">Membrane</location>
        <topology evidence="1">Multi-pass membrane protein</topology>
    </subcellularLocation>
</comment>
<dbReference type="AlphaFoldDB" id="A5DLY5"/>
<feature type="transmembrane region" description="Helical" evidence="7">
    <location>
        <begin position="204"/>
        <end position="221"/>
    </location>
</feature>
<organism evidence="9 10">
    <name type="scientific">Meyerozyma guilliermondii (strain ATCC 6260 / CBS 566 / DSM 6381 / JCM 1539 / NBRC 10279 / NRRL Y-324)</name>
    <name type="common">Yeast</name>
    <name type="synonym">Candida guilliermondii</name>
    <dbReference type="NCBI Taxonomy" id="294746"/>
    <lineage>
        <taxon>Eukaryota</taxon>
        <taxon>Fungi</taxon>
        <taxon>Dikarya</taxon>
        <taxon>Ascomycota</taxon>
        <taxon>Saccharomycotina</taxon>
        <taxon>Pichiomycetes</taxon>
        <taxon>Debaryomycetaceae</taxon>
        <taxon>Meyerozyma</taxon>
    </lineage>
</organism>
<feature type="transmembrane region" description="Helical" evidence="7">
    <location>
        <begin position="297"/>
        <end position="314"/>
    </location>
</feature>
<dbReference type="eggNOG" id="KOG0255">
    <property type="taxonomic scope" value="Eukaryota"/>
</dbReference>
<feature type="transmembrane region" description="Helical" evidence="7">
    <location>
        <begin position="370"/>
        <end position="397"/>
    </location>
</feature>
<dbReference type="PROSITE" id="PS50850">
    <property type="entry name" value="MFS"/>
    <property type="match status" value="1"/>
</dbReference>
<keyword evidence="3 7" id="KW-0812">Transmembrane</keyword>
<dbReference type="OMA" id="IPAFMGY"/>
<keyword evidence="4 7" id="KW-1133">Transmembrane helix</keyword>
<feature type="transmembrane region" description="Helical" evidence="7">
    <location>
        <begin position="169"/>
        <end position="192"/>
    </location>
</feature>
<feature type="compositionally biased region" description="Basic and acidic residues" evidence="6">
    <location>
        <begin position="1"/>
        <end position="15"/>
    </location>
</feature>
<feature type="transmembrane region" description="Helical" evidence="7">
    <location>
        <begin position="409"/>
        <end position="428"/>
    </location>
</feature>
<dbReference type="PANTHER" id="PTHR23502:SF31">
    <property type="entry name" value="POLYAMINE TRANSPORTER 1"/>
    <property type="match status" value="1"/>
</dbReference>
<protein>
    <recommendedName>
        <fullName evidence="8">Major facilitator superfamily (MFS) profile domain-containing protein</fullName>
    </recommendedName>
</protein>
<feature type="region of interest" description="Disordered" evidence="6">
    <location>
        <begin position="1"/>
        <end position="76"/>
    </location>
</feature>
<feature type="compositionally biased region" description="Basic and acidic residues" evidence="6">
    <location>
        <begin position="50"/>
        <end position="66"/>
    </location>
</feature>
<dbReference type="InterPro" id="IPR036259">
    <property type="entry name" value="MFS_trans_sf"/>
</dbReference>
<dbReference type="FunFam" id="1.20.1250.20:FF:000011">
    <property type="entry name" value="MFS multidrug transporter, putative"/>
    <property type="match status" value="1"/>
</dbReference>
<keyword evidence="5 7" id="KW-0472">Membrane</keyword>
<keyword evidence="10" id="KW-1185">Reference proteome</keyword>
<dbReference type="Gene3D" id="1.20.1250.20">
    <property type="entry name" value="MFS general substrate transporter like domains"/>
    <property type="match status" value="1"/>
</dbReference>
<reference evidence="9 10" key="1">
    <citation type="journal article" date="2009" name="Nature">
        <title>Evolution of pathogenicity and sexual reproduction in eight Candida genomes.</title>
        <authorList>
            <person name="Butler G."/>
            <person name="Rasmussen M.D."/>
            <person name="Lin M.F."/>
            <person name="Santos M.A."/>
            <person name="Sakthikumar S."/>
            <person name="Munro C.A."/>
            <person name="Rheinbay E."/>
            <person name="Grabherr M."/>
            <person name="Forche A."/>
            <person name="Reedy J.L."/>
            <person name="Agrafioti I."/>
            <person name="Arnaud M.B."/>
            <person name="Bates S."/>
            <person name="Brown A.J."/>
            <person name="Brunke S."/>
            <person name="Costanzo M.C."/>
            <person name="Fitzpatrick D.A."/>
            <person name="de Groot P.W."/>
            <person name="Harris D."/>
            <person name="Hoyer L.L."/>
            <person name="Hube B."/>
            <person name="Klis F.M."/>
            <person name="Kodira C."/>
            <person name="Lennard N."/>
            <person name="Logue M.E."/>
            <person name="Martin R."/>
            <person name="Neiman A.M."/>
            <person name="Nikolaou E."/>
            <person name="Quail M.A."/>
            <person name="Quinn J."/>
            <person name="Santos M.C."/>
            <person name="Schmitzberger F.F."/>
            <person name="Sherlock G."/>
            <person name="Shah P."/>
            <person name="Silverstein K.A."/>
            <person name="Skrzypek M.S."/>
            <person name="Soll D."/>
            <person name="Staggs R."/>
            <person name="Stansfield I."/>
            <person name="Stumpf M.P."/>
            <person name="Sudbery P.E."/>
            <person name="Srikantha T."/>
            <person name="Zeng Q."/>
            <person name="Berman J."/>
            <person name="Berriman M."/>
            <person name="Heitman J."/>
            <person name="Gow N.A."/>
            <person name="Lorenz M.C."/>
            <person name="Birren B.W."/>
            <person name="Kellis M."/>
            <person name="Cuomo C.A."/>
        </authorList>
    </citation>
    <scope>NUCLEOTIDE SEQUENCE [LARGE SCALE GENOMIC DNA]</scope>
    <source>
        <strain evidence="10">ATCC 6260 / CBS 566 / DSM 6381 / JCM 1539 / NBRC 10279 / NRRL Y-324</strain>
    </source>
</reference>
<dbReference type="Proteomes" id="UP000001997">
    <property type="component" value="Unassembled WGS sequence"/>
</dbReference>
<dbReference type="RefSeq" id="XP_001483557.2">
    <property type="nucleotide sequence ID" value="XM_001483507.1"/>
</dbReference>
<proteinExistence type="predicted"/>
<keyword evidence="2" id="KW-0813">Transport</keyword>
<sequence length="580" mass="64017">MSEVIGKDSPQRIDSDTNSSTYHEGSGYPKEHIDDNESDGNIPKDFVGQDLERSGESEYEMARYETDATASRTVSRRMTGGDQLLEEAAKSSEPLPTMGGGRDYPPPLADRSPYAVSYEGPDDPEFPQNWPVWKKVMISGTVGLCALSISMGSAMFAEAGPVVSEIYHVGNTVATLGTSLFVFGFASGPVIWGPLSELYGRKPVMVCSCFGYMLFCFAVATAKDIQTIMICRFFGGFIGAAPLVVAPAAMSDMFGAATRGEAMTIFAMVLFGGPMLAPILGGFIVKNPGLGWRWTSYFTGLIAALGLFCVVFFMEESHHPLILVRKAEVLRRRTGNWGIHAPHEEFSLSIKEIVEKNISRPLVMLFTEPILFLITLYNAFIYGILYLMLTAIPLIFIGKYHFIQGVGELPYLSMLIGVFVGGFIAIFFERRFARIMKANNNRPIPEERLPPMMVGSFFFAGGLFWLGWAGDYADRVHWIVPTIGASFIGCGLIMIFLPCLNYIIDCYLLFAASALAGNAFLRSAFGAAFPLFARQMFVNMQIKWAATLLGCFSLVLIPVPFLFYRYGKAIREKSKYAFVL</sequence>
<dbReference type="CDD" id="cd17323">
    <property type="entry name" value="MFS_Tpo1_MDR_like"/>
    <property type="match status" value="1"/>
</dbReference>
<dbReference type="HOGENOM" id="CLU_008455_11_4_1"/>
<feature type="transmembrane region" description="Helical" evidence="7">
    <location>
        <begin position="136"/>
        <end position="157"/>
    </location>
</feature>
<dbReference type="InterPro" id="IPR011701">
    <property type="entry name" value="MFS"/>
</dbReference>
<dbReference type="SUPFAM" id="SSF103473">
    <property type="entry name" value="MFS general substrate transporter"/>
    <property type="match status" value="1"/>
</dbReference>
<dbReference type="PANTHER" id="PTHR23502">
    <property type="entry name" value="MAJOR FACILITATOR SUPERFAMILY"/>
    <property type="match status" value="1"/>
</dbReference>
<dbReference type="GO" id="GO:0022857">
    <property type="term" value="F:transmembrane transporter activity"/>
    <property type="evidence" value="ECO:0007669"/>
    <property type="project" value="InterPro"/>
</dbReference>
<dbReference type="InParanoid" id="A5DLY5"/>
<dbReference type="InterPro" id="IPR020846">
    <property type="entry name" value="MFS_dom"/>
</dbReference>
<evidence type="ECO:0000256" key="5">
    <source>
        <dbReference type="ARBA" id="ARBA00023136"/>
    </source>
</evidence>
<dbReference type="Pfam" id="PF07690">
    <property type="entry name" value="MFS_1"/>
    <property type="match status" value="1"/>
</dbReference>
<evidence type="ECO:0000313" key="10">
    <source>
        <dbReference type="Proteomes" id="UP000001997"/>
    </source>
</evidence>
<evidence type="ECO:0000256" key="3">
    <source>
        <dbReference type="ARBA" id="ARBA00022692"/>
    </source>
</evidence>
<feature type="transmembrane region" description="Helical" evidence="7">
    <location>
        <begin position="262"/>
        <end position="285"/>
    </location>
</feature>
<dbReference type="FunCoup" id="A5DLY5">
    <property type="interactions" value="83"/>
</dbReference>
<dbReference type="GO" id="GO:0005886">
    <property type="term" value="C:plasma membrane"/>
    <property type="evidence" value="ECO:0007669"/>
    <property type="project" value="TreeGrafter"/>
</dbReference>
<evidence type="ECO:0000256" key="1">
    <source>
        <dbReference type="ARBA" id="ARBA00004141"/>
    </source>
</evidence>
<accession>A5DLY5</accession>
<dbReference type="VEuPathDB" id="FungiDB:PGUG_04286"/>
<feature type="transmembrane region" description="Helical" evidence="7">
    <location>
        <begin position="544"/>
        <end position="564"/>
    </location>
</feature>
<dbReference type="KEGG" id="pgu:PGUG_04286"/>
<evidence type="ECO:0000259" key="8">
    <source>
        <dbReference type="PROSITE" id="PS50850"/>
    </source>
</evidence>
<name>A5DLY5_PICGU</name>
<evidence type="ECO:0000256" key="6">
    <source>
        <dbReference type="SAM" id="MobiDB-lite"/>
    </source>
</evidence>
<evidence type="ECO:0000256" key="4">
    <source>
        <dbReference type="ARBA" id="ARBA00022989"/>
    </source>
</evidence>
<dbReference type="OrthoDB" id="9986881at2759"/>
<gene>
    <name evidence="9" type="ORF">PGUG_04286</name>
</gene>
<feature type="transmembrane region" description="Helical" evidence="7">
    <location>
        <begin position="449"/>
        <end position="470"/>
    </location>
</feature>
<feature type="transmembrane region" description="Helical" evidence="7">
    <location>
        <begin position="227"/>
        <end position="250"/>
    </location>
</feature>
<evidence type="ECO:0000313" key="9">
    <source>
        <dbReference type="EMBL" id="EDK40188.2"/>
    </source>
</evidence>
<evidence type="ECO:0000256" key="2">
    <source>
        <dbReference type="ARBA" id="ARBA00022448"/>
    </source>
</evidence>
<evidence type="ECO:0000256" key="7">
    <source>
        <dbReference type="SAM" id="Phobius"/>
    </source>
</evidence>
<dbReference type="EMBL" id="CH408159">
    <property type="protein sequence ID" value="EDK40188.2"/>
    <property type="molecule type" value="Genomic_DNA"/>
</dbReference>
<feature type="domain" description="Major facilitator superfamily (MFS) profile" evidence="8">
    <location>
        <begin position="136"/>
        <end position="580"/>
    </location>
</feature>
<feature type="transmembrane region" description="Helical" evidence="7">
    <location>
        <begin position="507"/>
        <end position="532"/>
    </location>
</feature>
<feature type="transmembrane region" description="Helical" evidence="7">
    <location>
        <begin position="476"/>
        <end position="500"/>
    </location>
</feature>